<dbReference type="PANTHER" id="PTHR45694:SF26">
    <property type="entry name" value="GRX1P"/>
    <property type="match status" value="1"/>
</dbReference>
<comment type="caution">
    <text evidence="9">The sequence shown here is derived from an EMBL/GenBank/DDBJ whole genome shotgun (WGS) entry which is preliminary data.</text>
</comment>
<dbReference type="OrthoDB" id="418495at2759"/>
<keyword evidence="4" id="KW-1015">Disulfide bond</keyword>
<protein>
    <submittedName>
        <fullName evidence="9">Glutaredoxin</fullName>
    </submittedName>
</protein>
<dbReference type="NCBIfam" id="TIGR02180">
    <property type="entry name" value="GRX_euk"/>
    <property type="match status" value="1"/>
</dbReference>
<dbReference type="AlphaFoldDB" id="A0A8X7TAK6"/>
<evidence type="ECO:0000256" key="7">
    <source>
        <dbReference type="ARBA" id="ARBA00047960"/>
    </source>
</evidence>
<feature type="domain" description="Glutaredoxin" evidence="8">
    <location>
        <begin position="34"/>
        <end position="96"/>
    </location>
</feature>
<dbReference type="GO" id="GO:0015038">
    <property type="term" value="F:glutathione disulfide oxidoreductase activity"/>
    <property type="evidence" value="ECO:0007669"/>
    <property type="project" value="TreeGrafter"/>
</dbReference>
<dbReference type="EMBL" id="JABWAB010000005">
    <property type="protein sequence ID" value="KAF6051211.1"/>
    <property type="molecule type" value="Genomic_DNA"/>
</dbReference>
<comment type="catalytic activity">
    <reaction evidence="7">
        <text>RX + glutathione = an S-substituted glutathione + a halide anion + H(+)</text>
        <dbReference type="Rhea" id="RHEA:16437"/>
        <dbReference type="ChEBI" id="CHEBI:15378"/>
        <dbReference type="ChEBI" id="CHEBI:16042"/>
        <dbReference type="ChEBI" id="CHEBI:17792"/>
        <dbReference type="ChEBI" id="CHEBI:57925"/>
        <dbReference type="ChEBI" id="CHEBI:90779"/>
        <dbReference type="EC" id="2.5.1.18"/>
    </reaction>
</comment>
<accession>A0A8X7TAK6</accession>
<evidence type="ECO:0000256" key="6">
    <source>
        <dbReference type="ARBA" id="ARBA00035808"/>
    </source>
</evidence>
<proteinExistence type="predicted"/>
<dbReference type="InterPro" id="IPR002109">
    <property type="entry name" value="Glutaredoxin"/>
</dbReference>
<dbReference type="Pfam" id="PF00462">
    <property type="entry name" value="Glutaredoxin"/>
    <property type="match status" value="1"/>
</dbReference>
<evidence type="ECO:0000256" key="1">
    <source>
        <dbReference type="ARBA" id="ARBA00000217"/>
    </source>
</evidence>
<keyword evidence="5" id="KW-0676">Redox-active center</keyword>
<dbReference type="InterPro" id="IPR014025">
    <property type="entry name" value="Glutaredoxin_subgr"/>
</dbReference>
<dbReference type="Gene3D" id="3.40.30.10">
    <property type="entry name" value="Glutaredoxin"/>
    <property type="match status" value="1"/>
</dbReference>
<evidence type="ECO:0000313" key="9">
    <source>
        <dbReference type="EMBL" id="KAF6051211.1"/>
    </source>
</evidence>
<dbReference type="FunFam" id="3.40.30.10:FF:000026">
    <property type="entry name" value="Glutaredoxin 2"/>
    <property type="match status" value="1"/>
</dbReference>
<evidence type="ECO:0000313" key="10">
    <source>
        <dbReference type="Proteomes" id="UP000590412"/>
    </source>
</evidence>
<comment type="catalytic activity">
    <reaction evidence="1">
        <text>2 glutathione + H2O2 = glutathione disulfide + 2 H2O</text>
        <dbReference type="Rhea" id="RHEA:16833"/>
        <dbReference type="ChEBI" id="CHEBI:15377"/>
        <dbReference type="ChEBI" id="CHEBI:16240"/>
        <dbReference type="ChEBI" id="CHEBI:57925"/>
        <dbReference type="ChEBI" id="CHEBI:58297"/>
        <dbReference type="EC" id="1.11.1.9"/>
    </reaction>
</comment>
<dbReference type="PROSITE" id="PS00195">
    <property type="entry name" value="GLUTAREDOXIN_1"/>
    <property type="match status" value="1"/>
</dbReference>
<dbReference type="PROSITE" id="PS51354">
    <property type="entry name" value="GLUTAREDOXIN_2"/>
    <property type="match status" value="1"/>
</dbReference>
<keyword evidence="3" id="KW-0249">Electron transport</keyword>
<evidence type="ECO:0000256" key="3">
    <source>
        <dbReference type="ARBA" id="ARBA00022982"/>
    </source>
</evidence>
<dbReference type="InterPro" id="IPR036249">
    <property type="entry name" value="Thioredoxin-like_sf"/>
</dbReference>
<dbReference type="GO" id="GO:0004602">
    <property type="term" value="F:glutathione peroxidase activity"/>
    <property type="evidence" value="ECO:0007669"/>
    <property type="project" value="UniProtKB-EC"/>
</dbReference>
<dbReference type="GO" id="GO:0034599">
    <property type="term" value="P:cellular response to oxidative stress"/>
    <property type="evidence" value="ECO:0007669"/>
    <property type="project" value="TreeGrafter"/>
</dbReference>
<evidence type="ECO:0000256" key="5">
    <source>
        <dbReference type="ARBA" id="ARBA00023284"/>
    </source>
</evidence>
<dbReference type="CDD" id="cd03419">
    <property type="entry name" value="GRX_GRXh_1_2_like"/>
    <property type="match status" value="1"/>
</dbReference>
<evidence type="ECO:0000256" key="2">
    <source>
        <dbReference type="ARBA" id="ARBA00022448"/>
    </source>
</evidence>
<keyword evidence="2" id="KW-0813">Transport</keyword>
<dbReference type="PRINTS" id="PR00160">
    <property type="entry name" value="GLUTAREDOXIN"/>
</dbReference>
<sequence>MFQSIKSYIVALWPGPVSPELKKSVESAIESNKILVYSKTYCPYCTATKDLLGKYGVDYKLIELNTTSDGGEVQRALQEISGQRTVPNVFINGEHIGGNSDLQALESKGELKNLLATL</sequence>
<dbReference type="GO" id="GO:0004364">
    <property type="term" value="F:glutathione transferase activity"/>
    <property type="evidence" value="ECO:0007669"/>
    <property type="project" value="UniProtKB-EC"/>
</dbReference>
<gene>
    <name evidence="9" type="ORF">FOB60_003879</name>
</gene>
<reference evidence="9" key="1">
    <citation type="submission" date="2020-03" db="EMBL/GenBank/DDBJ databases">
        <title>FDA dAtabase for Regulatory Grade micrObial Sequences (FDA-ARGOS): Supporting development and validation of Infectious Disease Dx tests.</title>
        <authorList>
            <person name="Campos J."/>
            <person name="Goldberg B."/>
            <person name="Tallon L."/>
            <person name="Sadzewicz L."/>
            <person name="Vavikolanu K."/>
            <person name="Mehta A."/>
            <person name="Aluvathingal J."/>
            <person name="Nadendla S."/>
            <person name="Nandy P."/>
            <person name="Geyer C."/>
            <person name="Yan Y."/>
            <person name="Sichtig H."/>
        </authorList>
    </citation>
    <scope>NUCLEOTIDE SEQUENCE [LARGE SCALE GENOMIC DNA]</scope>
    <source>
        <strain evidence="9">FDAARGOS_652</strain>
    </source>
</reference>
<dbReference type="SUPFAM" id="SSF52833">
    <property type="entry name" value="Thioredoxin-like"/>
    <property type="match status" value="1"/>
</dbReference>
<dbReference type="Proteomes" id="UP000590412">
    <property type="component" value="Unassembled WGS sequence"/>
</dbReference>
<name>A0A8X7TAK6_CANPA</name>
<dbReference type="InterPro" id="IPR011899">
    <property type="entry name" value="Glutaredoxin_euk/vir"/>
</dbReference>
<dbReference type="GO" id="GO:0005737">
    <property type="term" value="C:cytoplasm"/>
    <property type="evidence" value="ECO:0007669"/>
    <property type="project" value="TreeGrafter"/>
</dbReference>
<dbReference type="PANTHER" id="PTHR45694">
    <property type="entry name" value="GLUTAREDOXIN 2"/>
    <property type="match status" value="1"/>
</dbReference>
<evidence type="ECO:0000256" key="4">
    <source>
        <dbReference type="ARBA" id="ARBA00023157"/>
    </source>
</evidence>
<comment type="catalytic activity">
    <reaction evidence="6">
        <text>1-chloro-2,4-dinitrobenzene + glutathione = 2,4-dinitrophenyl-S-glutathione + chloride + H(+)</text>
        <dbReference type="Rhea" id="RHEA:51220"/>
        <dbReference type="ChEBI" id="CHEBI:15378"/>
        <dbReference type="ChEBI" id="CHEBI:17996"/>
        <dbReference type="ChEBI" id="CHEBI:34718"/>
        <dbReference type="ChEBI" id="CHEBI:57925"/>
        <dbReference type="ChEBI" id="CHEBI:133977"/>
        <dbReference type="EC" id="2.5.1.18"/>
    </reaction>
</comment>
<evidence type="ECO:0000259" key="8">
    <source>
        <dbReference type="Pfam" id="PF00462"/>
    </source>
</evidence>
<dbReference type="InterPro" id="IPR011767">
    <property type="entry name" value="GLR_AS"/>
</dbReference>
<organism evidence="9 10">
    <name type="scientific">Candida parapsilosis</name>
    <name type="common">Yeast</name>
    <dbReference type="NCBI Taxonomy" id="5480"/>
    <lineage>
        <taxon>Eukaryota</taxon>
        <taxon>Fungi</taxon>
        <taxon>Dikarya</taxon>
        <taxon>Ascomycota</taxon>
        <taxon>Saccharomycotina</taxon>
        <taxon>Pichiomycetes</taxon>
        <taxon>Debaryomycetaceae</taxon>
        <taxon>Candida/Lodderomyces clade</taxon>
        <taxon>Candida</taxon>
    </lineage>
</organism>